<keyword evidence="6" id="KW-1133">Transmembrane helix</keyword>
<gene>
    <name evidence="8" type="ORF">EZV76_13490</name>
</gene>
<feature type="transmembrane region" description="Helical" evidence="6">
    <location>
        <begin position="6"/>
        <end position="24"/>
    </location>
</feature>
<dbReference type="OrthoDB" id="9769677at2"/>
<dbReference type="SUPFAM" id="SSF46548">
    <property type="entry name" value="alpha-helical ferredoxin"/>
    <property type="match status" value="1"/>
</dbReference>
<feature type="transmembrane region" description="Helical" evidence="6">
    <location>
        <begin position="108"/>
        <end position="129"/>
    </location>
</feature>
<evidence type="ECO:0000259" key="7">
    <source>
        <dbReference type="PROSITE" id="PS51379"/>
    </source>
</evidence>
<dbReference type="InterPro" id="IPR017896">
    <property type="entry name" value="4Fe4S_Fe-S-bd"/>
</dbReference>
<evidence type="ECO:0000256" key="5">
    <source>
        <dbReference type="ARBA" id="ARBA00023014"/>
    </source>
</evidence>
<evidence type="ECO:0000313" key="8">
    <source>
        <dbReference type="EMBL" id="THV58094.1"/>
    </source>
</evidence>
<dbReference type="Gene3D" id="1.20.950.20">
    <property type="entry name" value="Transmembrane di-heme cytochromes, Chain C"/>
    <property type="match status" value="1"/>
</dbReference>
<keyword evidence="5" id="KW-0411">Iron-sulfur</keyword>
<dbReference type="GO" id="GO:0051539">
    <property type="term" value="F:4 iron, 4 sulfur cluster binding"/>
    <property type="evidence" value="ECO:0007669"/>
    <property type="project" value="UniProtKB-KW"/>
</dbReference>
<evidence type="ECO:0000313" key="9">
    <source>
        <dbReference type="Proteomes" id="UP000310406"/>
    </source>
</evidence>
<comment type="caution">
    <text evidence="8">The sequence shown here is derived from an EMBL/GenBank/DDBJ whole genome shotgun (WGS) entry which is preliminary data.</text>
</comment>
<dbReference type="GO" id="GO:0005886">
    <property type="term" value="C:plasma membrane"/>
    <property type="evidence" value="ECO:0007669"/>
    <property type="project" value="TreeGrafter"/>
</dbReference>
<dbReference type="RefSeq" id="WP_136567096.1">
    <property type="nucleotide sequence ID" value="NZ_SNTZ01000009.1"/>
</dbReference>
<dbReference type="InterPro" id="IPR051460">
    <property type="entry name" value="HdrC_iron-sulfur_subunit"/>
</dbReference>
<dbReference type="AlphaFoldDB" id="A0A4S8RVT7"/>
<keyword evidence="6" id="KW-0812">Transmembrane</keyword>
<dbReference type="GO" id="GO:0016491">
    <property type="term" value="F:oxidoreductase activity"/>
    <property type="evidence" value="ECO:0007669"/>
    <property type="project" value="UniProtKB-KW"/>
</dbReference>
<dbReference type="PROSITE" id="PS51379">
    <property type="entry name" value="4FE4S_FER_2"/>
    <property type="match status" value="2"/>
</dbReference>
<proteinExistence type="predicted"/>
<feature type="domain" description="4Fe-4S ferredoxin-type" evidence="7">
    <location>
        <begin position="365"/>
        <end position="397"/>
    </location>
</feature>
<keyword evidence="9" id="KW-1185">Reference proteome</keyword>
<feature type="transmembrane region" description="Helical" evidence="6">
    <location>
        <begin position="154"/>
        <end position="172"/>
    </location>
</feature>
<sequence>MQYLPNILFLIALIGGIGFFVKNVKKLARNIKLGKDVDVSDHKPQRWRNMVRIALGQSKMVVRPVAGLMHIIVYVGFIIINIEVLEIILDGILGTHRLFSPLGGLYDFLIGSFEVLALLVIVAVTIFWIRRNIIRLKRFIKPEMKGWPKKDGNMILYIEFVLMVLFLTMNAADFQLQQSGAEHYTQAGAFPVSQFLLPLMDGLSISTLVIIERTAWWLHILGILTFLNYLYYSKHLHILLAFPNTYYGKVKPQGEFNNLESVTNEVKLMMDPSADPFAAPPADAPVPEKFGASDVMDLNWVQLLNAYTCTECGRCTSECPANQTGKKLSPRKIMMDTRDRLEEVGKVMDANKGTFVSDGKQLLDDYISREELWACTTCNACVQACPVSIDPLSIIMEMRRFLVMEQSAAPSELNVMMSNIENNGAPWPYNQMDRLNWVNE</sequence>
<organism evidence="8 9">
    <name type="scientific">Flagellimonas alvinocaridis</name>
    <dbReference type="NCBI Taxonomy" id="2530200"/>
    <lineage>
        <taxon>Bacteria</taxon>
        <taxon>Pseudomonadati</taxon>
        <taxon>Bacteroidota</taxon>
        <taxon>Flavobacteriia</taxon>
        <taxon>Flavobacteriales</taxon>
        <taxon>Flavobacteriaceae</taxon>
        <taxon>Flagellimonas</taxon>
    </lineage>
</organism>
<dbReference type="PROSITE" id="PS00198">
    <property type="entry name" value="4FE4S_FER_1"/>
    <property type="match status" value="1"/>
</dbReference>
<dbReference type="InterPro" id="IPR036197">
    <property type="entry name" value="NarG-like_sf"/>
</dbReference>
<evidence type="ECO:0000256" key="6">
    <source>
        <dbReference type="SAM" id="Phobius"/>
    </source>
</evidence>
<feature type="transmembrane region" description="Helical" evidence="6">
    <location>
        <begin position="65"/>
        <end position="88"/>
    </location>
</feature>
<dbReference type="GO" id="GO:0046872">
    <property type="term" value="F:metal ion binding"/>
    <property type="evidence" value="ECO:0007669"/>
    <property type="project" value="UniProtKB-KW"/>
</dbReference>
<accession>A0A4S8RVT7</accession>
<reference evidence="8 9" key="1">
    <citation type="submission" date="2019-03" db="EMBL/GenBank/DDBJ databases">
        <title>Muricauda SCR12 sp.nov, a marine bacterium isolated from Pacific Ocean:the Okinawa trough.</title>
        <authorList>
            <person name="Liu L."/>
        </authorList>
    </citation>
    <scope>NUCLEOTIDE SEQUENCE [LARGE SCALE GENOMIC DNA]</scope>
    <source>
        <strain evidence="8 9">SCR12</strain>
    </source>
</reference>
<protein>
    <submittedName>
        <fullName evidence="8">(Fe-S)-binding protein</fullName>
    </submittedName>
</protein>
<keyword evidence="1" id="KW-0004">4Fe-4S</keyword>
<dbReference type="PANTHER" id="PTHR43255">
    <property type="entry name" value="IRON-SULFUR-BINDING OXIDOREDUCTASE FADF-RELATED-RELATED"/>
    <property type="match status" value="1"/>
</dbReference>
<evidence type="ECO:0000256" key="3">
    <source>
        <dbReference type="ARBA" id="ARBA00023002"/>
    </source>
</evidence>
<evidence type="ECO:0000256" key="2">
    <source>
        <dbReference type="ARBA" id="ARBA00022723"/>
    </source>
</evidence>
<keyword evidence="6" id="KW-0472">Membrane</keyword>
<dbReference type="Pfam" id="PF13187">
    <property type="entry name" value="Fer4_9"/>
    <property type="match status" value="1"/>
</dbReference>
<evidence type="ECO:0000256" key="4">
    <source>
        <dbReference type="ARBA" id="ARBA00023004"/>
    </source>
</evidence>
<dbReference type="Gene3D" id="1.10.1060.10">
    <property type="entry name" value="Alpha-helical ferredoxin"/>
    <property type="match status" value="1"/>
</dbReference>
<keyword evidence="2" id="KW-0479">Metal-binding</keyword>
<feature type="domain" description="4Fe-4S ferredoxin-type" evidence="7">
    <location>
        <begin position="300"/>
        <end position="331"/>
    </location>
</feature>
<dbReference type="EMBL" id="SNTZ01000009">
    <property type="protein sequence ID" value="THV58094.1"/>
    <property type="molecule type" value="Genomic_DNA"/>
</dbReference>
<evidence type="ECO:0000256" key="1">
    <source>
        <dbReference type="ARBA" id="ARBA00022485"/>
    </source>
</evidence>
<dbReference type="SUPFAM" id="SSF103501">
    <property type="entry name" value="Respiratory nitrate reductase 1 gamma chain"/>
    <property type="match status" value="1"/>
</dbReference>
<feature type="transmembrane region" description="Helical" evidence="6">
    <location>
        <begin position="216"/>
        <end position="232"/>
    </location>
</feature>
<dbReference type="InterPro" id="IPR009051">
    <property type="entry name" value="Helical_ferredxn"/>
</dbReference>
<dbReference type="PANTHER" id="PTHR43255:SF1">
    <property type="entry name" value="IRON-SULFUR-BINDING OXIDOREDUCTASE FADF-RELATED"/>
    <property type="match status" value="1"/>
</dbReference>
<name>A0A4S8RVT7_9FLAO</name>
<keyword evidence="4" id="KW-0408">Iron</keyword>
<dbReference type="Proteomes" id="UP000310406">
    <property type="component" value="Unassembled WGS sequence"/>
</dbReference>
<keyword evidence="3" id="KW-0560">Oxidoreductase</keyword>
<dbReference type="InterPro" id="IPR017900">
    <property type="entry name" value="4Fe4S_Fe_S_CS"/>
</dbReference>
<feature type="transmembrane region" description="Helical" evidence="6">
    <location>
        <begin position="192"/>
        <end position="211"/>
    </location>
</feature>